<organism evidence="1 2">
    <name type="scientific">Dorcoceras hygrometricum</name>
    <dbReference type="NCBI Taxonomy" id="472368"/>
    <lineage>
        <taxon>Eukaryota</taxon>
        <taxon>Viridiplantae</taxon>
        <taxon>Streptophyta</taxon>
        <taxon>Embryophyta</taxon>
        <taxon>Tracheophyta</taxon>
        <taxon>Spermatophyta</taxon>
        <taxon>Magnoliopsida</taxon>
        <taxon>eudicotyledons</taxon>
        <taxon>Gunneridae</taxon>
        <taxon>Pentapetalae</taxon>
        <taxon>asterids</taxon>
        <taxon>lamiids</taxon>
        <taxon>Lamiales</taxon>
        <taxon>Gesneriaceae</taxon>
        <taxon>Didymocarpoideae</taxon>
        <taxon>Trichosporeae</taxon>
        <taxon>Loxocarpinae</taxon>
        <taxon>Dorcoceras</taxon>
    </lineage>
</organism>
<gene>
    <name evidence="1" type="ORF">F511_20301</name>
</gene>
<dbReference type="Proteomes" id="UP000250235">
    <property type="component" value="Unassembled WGS sequence"/>
</dbReference>
<evidence type="ECO:0000313" key="2">
    <source>
        <dbReference type="Proteomes" id="UP000250235"/>
    </source>
</evidence>
<keyword evidence="2" id="KW-1185">Reference proteome</keyword>
<accession>A0A2Z7CYW2</accession>
<protein>
    <submittedName>
        <fullName evidence="1">Uncharacterized protein</fullName>
    </submittedName>
</protein>
<dbReference type="AlphaFoldDB" id="A0A2Z7CYW2"/>
<proteinExistence type="predicted"/>
<dbReference type="EMBL" id="KQ991061">
    <property type="protein sequence ID" value="KZV52444.1"/>
    <property type="molecule type" value="Genomic_DNA"/>
</dbReference>
<evidence type="ECO:0000313" key="1">
    <source>
        <dbReference type="EMBL" id="KZV52444.1"/>
    </source>
</evidence>
<name>A0A2Z7CYW2_9LAMI</name>
<sequence length="69" mass="7702">MVDSSDESESGSVGLLLLRRFVWTLLLDVCLKLVVDLRHCGNLLVVIVAQRIEDAMFKDERVVPVYLGG</sequence>
<reference evidence="1 2" key="1">
    <citation type="journal article" date="2015" name="Proc. Natl. Acad. Sci. U.S.A.">
        <title>The resurrection genome of Boea hygrometrica: A blueprint for survival of dehydration.</title>
        <authorList>
            <person name="Xiao L."/>
            <person name="Yang G."/>
            <person name="Zhang L."/>
            <person name="Yang X."/>
            <person name="Zhao S."/>
            <person name="Ji Z."/>
            <person name="Zhou Q."/>
            <person name="Hu M."/>
            <person name="Wang Y."/>
            <person name="Chen M."/>
            <person name="Xu Y."/>
            <person name="Jin H."/>
            <person name="Xiao X."/>
            <person name="Hu G."/>
            <person name="Bao F."/>
            <person name="Hu Y."/>
            <person name="Wan P."/>
            <person name="Li L."/>
            <person name="Deng X."/>
            <person name="Kuang T."/>
            <person name="Xiang C."/>
            <person name="Zhu J.K."/>
            <person name="Oliver M.J."/>
            <person name="He Y."/>
        </authorList>
    </citation>
    <scope>NUCLEOTIDE SEQUENCE [LARGE SCALE GENOMIC DNA]</scope>
    <source>
        <strain evidence="2">cv. XS01</strain>
    </source>
</reference>